<organism evidence="3">
    <name type="scientific">Aceria tosichella</name>
    <name type="common">wheat curl mite</name>
    <dbReference type="NCBI Taxonomy" id="561515"/>
    <lineage>
        <taxon>Eukaryota</taxon>
        <taxon>Metazoa</taxon>
        <taxon>Ecdysozoa</taxon>
        <taxon>Arthropoda</taxon>
        <taxon>Chelicerata</taxon>
        <taxon>Arachnida</taxon>
        <taxon>Acari</taxon>
        <taxon>Acariformes</taxon>
        <taxon>Trombidiformes</taxon>
        <taxon>Prostigmata</taxon>
        <taxon>Eupodina</taxon>
        <taxon>Eriophyoidea</taxon>
        <taxon>Eriophyidae</taxon>
        <taxon>Eriophyinae</taxon>
        <taxon>Aceriini</taxon>
        <taxon>Aceria</taxon>
    </lineage>
</organism>
<dbReference type="PANTHER" id="PTHR31184">
    <property type="entry name" value="HUNTINGTIN-INTERACTING PROTEIN K FAMILY MEMBER"/>
    <property type="match status" value="1"/>
</dbReference>
<dbReference type="EMBL" id="GGYP01001224">
    <property type="protein sequence ID" value="MDE45995.1"/>
    <property type="molecule type" value="Transcribed_RNA"/>
</dbReference>
<dbReference type="InterPro" id="IPR044034">
    <property type="entry name" value="NAC-like_UBA"/>
</dbReference>
<sequence length="109" mass="12273">MADIEQEDERPKPKTQAQESADLEKVTDYAEETDLGSVNVNNLNAINLIEAQRTKETLAREEELAKVNITKDDVDLIIRELEITRQQAELALRQSSGDPVQALVRLLSQ</sequence>
<feature type="region of interest" description="Disordered" evidence="1">
    <location>
        <begin position="1"/>
        <end position="24"/>
    </location>
</feature>
<dbReference type="CDD" id="cd14361">
    <property type="entry name" value="UBA_HYPK"/>
    <property type="match status" value="1"/>
</dbReference>
<dbReference type="PANTHER" id="PTHR31184:SF2">
    <property type="entry name" value="HUNTINGTIN-INTERACTING PROTEIN K"/>
    <property type="match status" value="1"/>
</dbReference>
<evidence type="ECO:0000256" key="1">
    <source>
        <dbReference type="SAM" id="MobiDB-lite"/>
    </source>
</evidence>
<evidence type="ECO:0000313" key="3">
    <source>
        <dbReference type="EMBL" id="MDE45995.1"/>
    </source>
</evidence>
<dbReference type="InterPro" id="IPR038922">
    <property type="entry name" value="HYPK_UBA"/>
</dbReference>
<proteinExistence type="predicted"/>
<name>A0A6G1S662_9ACAR</name>
<dbReference type="GO" id="GO:0043066">
    <property type="term" value="P:negative regulation of apoptotic process"/>
    <property type="evidence" value="ECO:0007669"/>
    <property type="project" value="TreeGrafter"/>
</dbReference>
<reference evidence="3" key="1">
    <citation type="submission" date="2018-10" db="EMBL/GenBank/DDBJ databases">
        <title>Transcriptome assembly of Aceria tosichella (Wheat curl mite) Type 2.</title>
        <authorList>
            <person name="Scully E.D."/>
            <person name="Geib S.M."/>
            <person name="Palmer N.A."/>
            <person name="Gupta A.K."/>
            <person name="Sarath G."/>
            <person name="Tatineni S."/>
        </authorList>
    </citation>
    <scope>NUCLEOTIDE SEQUENCE</scope>
    <source>
        <strain evidence="3">LincolnNE</strain>
    </source>
</reference>
<dbReference type="InterPro" id="IPR052617">
    <property type="entry name" value="Huntingtin-int_K"/>
</dbReference>
<accession>A0A6G1S662</accession>
<dbReference type="Pfam" id="PF19026">
    <property type="entry name" value="UBA_HYPK"/>
    <property type="match status" value="1"/>
</dbReference>
<evidence type="ECO:0000259" key="2">
    <source>
        <dbReference type="Pfam" id="PF19026"/>
    </source>
</evidence>
<dbReference type="GO" id="GO:0050821">
    <property type="term" value="P:protein stabilization"/>
    <property type="evidence" value="ECO:0007669"/>
    <property type="project" value="TreeGrafter"/>
</dbReference>
<gene>
    <name evidence="3" type="primary">Hypk</name>
    <name evidence="3" type="ORF">g.20737</name>
</gene>
<protein>
    <submittedName>
        <fullName evidence="3">Huntingtin-interacting protein K</fullName>
    </submittedName>
</protein>
<dbReference type="Gene3D" id="1.10.8.10">
    <property type="entry name" value="DNA helicase RuvA subunit, C-terminal domain"/>
    <property type="match status" value="1"/>
</dbReference>
<feature type="domain" description="Nascent polypeptide-associated complex subunit alpha-like UBA" evidence="2">
    <location>
        <begin position="67"/>
        <end position="107"/>
    </location>
</feature>
<dbReference type="AlphaFoldDB" id="A0A6G1S662"/>